<feature type="transmembrane region" description="Helical" evidence="1">
    <location>
        <begin position="369"/>
        <end position="393"/>
    </location>
</feature>
<reference evidence="2" key="1">
    <citation type="submission" date="2021-04" db="EMBL/GenBank/DDBJ databases">
        <title>Oceanospirillales bacteria with DddD are important DMSP degraders in coastal seawater.</title>
        <authorList>
            <person name="Liu J."/>
        </authorList>
    </citation>
    <scope>NUCLEOTIDE SEQUENCE</scope>
    <source>
        <strain evidence="2">D13-1</strain>
    </source>
</reference>
<evidence type="ECO:0000256" key="1">
    <source>
        <dbReference type="SAM" id="Phobius"/>
    </source>
</evidence>
<feature type="transmembrane region" description="Helical" evidence="1">
    <location>
        <begin position="285"/>
        <end position="303"/>
    </location>
</feature>
<name>A0ABY5HNG0_9GAMM</name>
<proteinExistence type="predicted"/>
<feature type="transmembrane region" description="Helical" evidence="1">
    <location>
        <begin position="253"/>
        <end position="273"/>
    </location>
</feature>
<dbReference type="RefSeq" id="WP_255854862.1">
    <property type="nucleotide sequence ID" value="NZ_CP073347.1"/>
</dbReference>
<keyword evidence="1" id="KW-0812">Transmembrane</keyword>
<protein>
    <submittedName>
        <fullName evidence="2">HupE/UreJ family protein</fullName>
    </submittedName>
</protein>
<feature type="transmembrane region" description="Helical" evidence="1">
    <location>
        <begin position="337"/>
        <end position="357"/>
    </location>
</feature>
<feature type="transmembrane region" description="Helical" evidence="1">
    <location>
        <begin position="405"/>
        <end position="424"/>
    </location>
</feature>
<gene>
    <name evidence="2" type="ORF">KDW95_03405</name>
</gene>
<dbReference type="InterPro" id="IPR032809">
    <property type="entry name" value="Put_HupE_UreJ"/>
</dbReference>
<evidence type="ECO:0000313" key="2">
    <source>
        <dbReference type="EMBL" id="UTW12740.1"/>
    </source>
</evidence>
<keyword evidence="3" id="KW-1185">Reference proteome</keyword>
<evidence type="ECO:0000313" key="3">
    <source>
        <dbReference type="Proteomes" id="UP001058461"/>
    </source>
</evidence>
<sequence length="439" mass="47538">MSQPRTPAPAAQERKTFAPLLSSLSILLLLICAPAQAHFQNFLGRILHVEAQDGGTLIHARLPLASVLLPRDWDPLHPLHGVPYARANPVASGPDGLLLDTASLQANPQQLHARLAAALQLVGASQPDGSPAVPPVAAPEIRAIRIQPIQDRSPFSHLSQVRTELTRPLDLGQAPPALTDAVIDFRIFYRQPLQQLAQIRSNPAEWPDIAARSINILTLHQDGERTRLTSSGVLAQPLQASSPWQLRDSLGSGFYHVLIGLDHVLFMLILILAARHWRVFVHNSLAFTLGHSVTLALGAAGLITGAAWFIPLIETAIALSILYSGACLLLGAQQRLLAGRVFLIGLLHGLGFAFMLAQASGQNAGDTLLLWFGFNLGVELAQLSIYGLALPLLWLLGRYWPPQRLAFRTLLATPCVLAALLWSGQRSLDLIDAMGWQLS</sequence>
<feature type="transmembrane region" description="Helical" evidence="1">
    <location>
        <begin position="309"/>
        <end position="330"/>
    </location>
</feature>
<accession>A0ABY5HNG0</accession>
<organism evidence="2 3">
    <name type="scientific">Marinobacterium rhizophilum</name>
    <dbReference type="NCBI Taxonomy" id="420402"/>
    <lineage>
        <taxon>Bacteria</taxon>
        <taxon>Pseudomonadati</taxon>
        <taxon>Pseudomonadota</taxon>
        <taxon>Gammaproteobacteria</taxon>
        <taxon>Oceanospirillales</taxon>
        <taxon>Oceanospirillaceae</taxon>
        <taxon>Marinobacterium</taxon>
    </lineage>
</organism>
<dbReference type="Proteomes" id="UP001058461">
    <property type="component" value="Chromosome"/>
</dbReference>
<dbReference type="Pfam" id="PF13795">
    <property type="entry name" value="HupE_UreJ_2"/>
    <property type="match status" value="1"/>
</dbReference>
<dbReference type="EMBL" id="CP073347">
    <property type="protein sequence ID" value="UTW12740.1"/>
    <property type="molecule type" value="Genomic_DNA"/>
</dbReference>
<keyword evidence="1" id="KW-1133">Transmembrane helix</keyword>
<keyword evidence="1" id="KW-0472">Membrane</keyword>